<keyword evidence="4" id="KW-0572">Peptidoglycan-anchor</keyword>
<dbReference type="RefSeq" id="WP_166034423.1">
    <property type="nucleotide sequence ID" value="NZ_CP049887.1"/>
</dbReference>
<proteinExistence type="predicted"/>
<feature type="region of interest" description="Disordered" evidence="5">
    <location>
        <begin position="289"/>
        <end position="320"/>
    </location>
</feature>
<keyword evidence="1" id="KW-0134">Cell wall</keyword>
<dbReference type="NCBIfam" id="TIGR01167">
    <property type="entry name" value="LPXTG_anchor"/>
    <property type="match status" value="1"/>
</dbReference>
<dbReference type="EMBL" id="CP049887">
    <property type="protein sequence ID" value="QIL48275.1"/>
    <property type="molecule type" value="Genomic_DNA"/>
</dbReference>
<keyword evidence="10" id="KW-1185">Reference proteome</keyword>
<evidence type="ECO:0000256" key="4">
    <source>
        <dbReference type="ARBA" id="ARBA00023088"/>
    </source>
</evidence>
<dbReference type="KEGG" id="vhy:G7082_07105"/>
<evidence type="ECO:0000259" key="8">
    <source>
        <dbReference type="PROSITE" id="PS50847"/>
    </source>
</evidence>
<evidence type="ECO:0000256" key="6">
    <source>
        <dbReference type="SAM" id="Phobius"/>
    </source>
</evidence>
<reference evidence="9 10" key="1">
    <citation type="submission" date="2020-03" db="EMBL/GenBank/DDBJ databases">
        <title>Vagococcus sp. nov., isolated from beetles.</title>
        <authorList>
            <person name="Hyun D.-W."/>
            <person name="Bae J.-W."/>
        </authorList>
    </citation>
    <scope>NUCLEOTIDE SEQUENCE [LARGE SCALE GENOMIC DNA]</scope>
    <source>
        <strain evidence="9 10">HDW17B</strain>
    </source>
</reference>
<feature type="compositionally biased region" description="Basic and acidic residues" evidence="5">
    <location>
        <begin position="290"/>
        <end position="311"/>
    </location>
</feature>
<evidence type="ECO:0000313" key="9">
    <source>
        <dbReference type="EMBL" id="QIL48275.1"/>
    </source>
</evidence>
<feature type="domain" description="Gram-positive cocci surface proteins LPxTG" evidence="8">
    <location>
        <begin position="318"/>
        <end position="349"/>
    </location>
</feature>
<keyword evidence="6" id="KW-1133">Transmembrane helix</keyword>
<dbReference type="InterPro" id="IPR019931">
    <property type="entry name" value="LPXTG_anchor"/>
</dbReference>
<keyword evidence="6" id="KW-0812">Transmembrane</keyword>
<dbReference type="AlphaFoldDB" id="A0A6G8ATL1"/>
<keyword evidence="3 7" id="KW-0732">Signal</keyword>
<organism evidence="9 10">
    <name type="scientific">Vagococcus hydrophili</name>
    <dbReference type="NCBI Taxonomy" id="2714947"/>
    <lineage>
        <taxon>Bacteria</taxon>
        <taxon>Bacillati</taxon>
        <taxon>Bacillota</taxon>
        <taxon>Bacilli</taxon>
        <taxon>Lactobacillales</taxon>
        <taxon>Enterococcaceae</taxon>
        <taxon>Vagococcus</taxon>
    </lineage>
</organism>
<keyword evidence="2" id="KW-0964">Secreted</keyword>
<gene>
    <name evidence="9" type="ORF">G7082_07105</name>
</gene>
<evidence type="ECO:0000256" key="3">
    <source>
        <dbReference type="ARBA" id="ARBA00022729"/>
    </source>
</evidence>
<feature type="signal peptide" evidence="7">
    <location>
        <begin position="1"/>
        <end position="23"/>
    </location>
</feature>
<accession>A0A6G8ATL1</accession>
<dbReference type="Proteomes" id="UP000501747">
    <property type="component" value="Chromosome"/>
</dbReference>
<evidence type="ECO:0000313" key="10">
    <source>
        <dbReference type="Proteomes" id="UP000501747"/>
    </source>
</evidence>
<keyword evidence="6" id="KW-0472">Membrane</keyword>
<evidence type="ECO:0000256" key="2">
    <source>
        <dbReference type="ARBA" id="ARBA00022525"/>
    </source>
</evidence>
<protein>
    <submittedName>
        <fullName evidence="9">LPXTG cell wall anchor domain-containing protein</fullName>
    </submittedName>
</protein>
<evidence type="ECO:0000256" key="5">
    <source>
        <dbReference type="SAM" id="MobiDB-lite"/>
    </source>
</evidence>
<dbReference type="Pfam" id="PF00746">
    <property type="entry name" value="Gram_pos_anchor"/>
    <property type="match status" value="1"/>
</dbReference>
<feature type="chain" id="PRO_5038787591" evidence="7">
    <location>
        <begin position="24"/>
        <end position="349"/>
    </location>
</feature>
<sequence>MKNKLMLVCGLVILGSAPLLVYGAEEQGTKATVEEVKKEELKETSSETKEEPKTTESSVKKEEVKKDETKKEETKKEETKPAAMTLPKELHGKWVAYNEGQKLDLTISGNMYVDGKGTEYNVVSYNLKDGFYTVAWDVDAFAEKYGKEALGNPQPFIFSYDANKDIITTSGGLVYTRNDRDTNEEDYDKYVKNQDLPGFLQDKWVATVEGQKIEWTIGARSLNVNGVLEYKIDAYGIKGINYSLMWDVDDYINRYGKPGNFNPQPIMFDYNEKDDTLVSGDAVFTRANKNTKEEGKKDEGTAVTKKDETKPTKKTGALPQTGENATIGLSVVGGVIAILGSAVLIKKNN</sequence>
<feature type="transmembrane region" description="Helical" evidence="6">
    <location>
        <begin position="327"/>
        <end position="345"/>
    </location>
</feature>
<evidence type="ECO:0000256" key="1">
    <source>
        <dbReference type="ARBA" id="ARBA00022512"/>
    </source>
</evidence>
<evidence type="ECO:0000256" key="7">
    <source>
        <dbReference type="SAM" id="SignalP"/>
    </source>
</evidence>
<dbReference type="PROSITE" id="PS50847">
    <property type="entry name" value="GRAM_POS_ANCHORING"/>
    <property type="match status" value="1"/>
</dbReference>
<feature type="region of interest" description="Disordered" evidence="5">
    <location>
        <begin position="28"/>
        <end position="84"/>
    </location>
</feature>
<name>A0A6G8ATL1_9ENTE</name>
<feature type="compositionally biased region" description="Basic and acidic residues" evidence="5">
    <location>
        <begin position="32"/>
        <end position="80"/>
    </location>
</feature>